<reference evidence="1 2" key="1">
    <citation type="submission" date="2022-04" db="EMBL/GenBank/DDBJ databases">
        <title>Genome sequence of C. roseum typestrain.</title>
        <authorList>
            <person name="Poehlein A."/>
            <person name="Schoch T."/>
            <person name="Duerre P."/>
            <person name="Daniel R."/>
        </authorList>
    </citation>
    <scope>NUCLEOTIDE SEQUENCE [LARGE SCALE GENOMIC DNA]</scope>
    <source>
        <strain evidence="1 2">DSM 7320</strain>
    </source>
</reference>
<dbReference type="InterPro" id="IPR025914">
    <property type="entry name" value="SpoVAE"/>
</dbReference>
<dbReference type="RefSeq" id="WP_077833864.1">
    <property type="nucleotide sequence ID" value="NZ_CP096983.1"/>
</dbReference>
<name>A0A1S8M8N5_9CLOT</name>
<dbReference type="STRING" id="84029.CROST_44520"/>
<evidence type="ECO:0000313" key="1">
    <source>
        <dbReference type="EMBL" id="URZ12214.1"/>
    </source>
</evidence>
<organism evidence="1 2">
    <name type="scientific">Clostridium felsineum</name>
    <dbReference type="NCBI Taxonomy" id="36839"/>
    <lineage>
        <taxon>Bacteria</taxon>
        <taxon>Bacillati</taxon>
        <taxon>Bacillota</taxon>
        <taxon>Clostridia</taxon>
        <taxon>Eubacteriales</taxon>
        <taxon>Clostridiaceae</taxon>
        <taxon>Clostridium</taxon>
    </lineage>
</organism>
<dbReference type="AlphaFoldDB" id="A0A1S8M8N5"/>
<keyword evidence="2" id="KW-1185">Reference proteome</keyword>
<protein>
    <submittedName>
        <fullName evidence="1">Uncharacterized protein</fullName>
    </submittedName>
</protein>
<gene>
    <name evidence="1" type="ORF">CROST_029310</name>
</gene>
<proteinExistence type="predicted"/>
<dbReference type="KEGG" id="crw:CROST_029310"/>
<evidence type="ECO:0000313" key="2">
    <source>
        <dbReference type="Proteomes" id="UP000190951"/>
    </source>
</evidence>
<dbReference type="EMBL" id="CP096983">
    <property type="protein sequence ID" value="URZ12214.1"/>
    <property type="molecule type" value="Genomic_DNA"/>
</dbReference>
<dbReference type="Pfam" id="PF14097">
    <property type="entry name" value="SpoVAE"/>
    <property type="match status" value="1"/>
</dbReference>
<accession>A0A1S8M8N5</accession>
<dbReference type="Proteomes" id="UP000190951">
    <property type="component" value="Chromosome"/>
</dbReference>
<sequence length="183" mass="19661">MKHKIIILTDGDKIAKKAAERVAKNINGRCISISSGNPSKINGEEVIKLIKCAKEDPTIIMVDDRGDIGRGNGEKIIQTIIKSQEVILMGIVAVASNSAGSGIRVDYSIDKWGNIIKHAVDKYGNEKDNRIIIGDTINTINPNDVPVIIGIGDPGKMDGNDDLSKGCPILTAAVKLIINSYEK</sequence>